<dbReference type="EMBL" id="CAICTM010000160">
    <property type="protein sequence ID" value="CAB9503290.1"/>
    <property type="molecule type" value="Genomic_DNA"/>
</dbReference>
<name>A0A9N8H8I8_9STRA</name>
<dbReference type="Proteomes" id="UP001153069">
    <property type="component" value="Unassembled WGS sequence"/>
</dbReference>
<protein>
    <submittedName>
        <fullName evidence="3">Uncharacterized protein</fullName>
    </submittedName>
</protein>
<keyword evidence="2" id="KW-0472">Membrane</keyword>
<proteinExistence type="predicted"/>
<keyword evidence="2" id="KW-1133">Transmembrane helix</keyword>
<reference evidence="3" key="1">
    <citation type="submission" date="2020-06" db="EMBL/GenBank/DDBJ databases">
        <authorList>
            <consortium name="Plant Systems Biology data submission"/>
        </authorList>
    </citation>
    <scope>NUCLEOTIDE SEQUENCE</scope>
    <source>
        <strain evidence="3">D6</strain>
    </source>
</reference>
<dbReference type="AlphaFoldDB" id="A0A9N8H8I8"/>
<accession>A0A9N8H8I8</accession>
<evidence type="ECO:0000256" key="1">
    <source>
        <dbReference type="SAM" id="MobiDB-lite"/>
    </source>
</evidence>
<gene>
    <name evidence="3" type="ORF">SEMRO_161_G072550.1</name>
</gene>
<feature type="region of interest" description="Disordered" evidence="1">
    <location>
        <begin position="790"/>
        <end position="826"/>
    </location>
</feature>
<dbReference type="OrthoDB" id="48896at2759"/>
<feature type="transmembrane region" description="Helical" evidence="2">
    <location>
        <begin position="20"/>
        <end position="41"/>
    </location>
</feature>
<evidence type="ECO:0000313" key="3">
    <source>
        <dbReference type="EMBL" id="CAB9503290.1"/>
    </source>
</evidence>
<keyword evidence="4" id="KW-1185">Reference proteome</keyword>
<organism evidence="3 4">
    <name type="scientific">Seminavis robusta</name>
    <dbReference type="NCBI Taxonomy" id="568900"/>
    <lineage>
        <taxon>Eukaryota</taxon>
        <taxon>Sar</taxon>
        <taxon>Stramenopiles</taxon>
        <taxon>Ochrophyta</taxon>
        <taxon>Bacillariophyta</taxon>
        <taxon>Bacillariophyceae</taxon>
        <taxon>Bacillariophycidae</taxon>
        <taxon>Naviculales</taxon>
        <taxon>Naviculaceae</taxon>
        <taxon>Seminavis</taxon>
    </lineage>
</organism>
<evidence type="ECO:0000313" key="4">
    <source>
        <dbReference type="Proteomes" id="UP001153069"/>
    </source>
</evidence>
<keyword evidence="2" id="KW-0812">Transmembrane</keyword>
<comment type="caution">
    <text evidence="3">The sequence shown here is derived from an EMBL/GenBank/DDBJ whole genome shotgun (WGS) entry which is preliminary data.</text>
</comment>
<sequence length="826" mass="94569">MTTVAERWGRRLLFHEWTTLWKVAFALVAVADFLGCWPLFLEGWVSAVNQNKPGVSSSQSWDTMLIQQYRDQEEDTCSTYSIGFYTILGKCLYTLDWMGPLFCLMCIGEAMRRAQQAREDLLELAALDNFEKKLARLYSSARNVHAQEEEDTMYDEDDILARKTLRFWTPVVVTLSLWSLLMPWHSMLDTRCGPEADTALATHWINESLRQMAKTAEWAMEWAMDEIMEWVWHLVLPFSFWQPHKIYQRIRTLLRWVRYFRFAGPLLRLLLKLNDQFWAVLRTSKQAWQANAEKAKRLIHRSMLFEDLQKIEAKTKTMPRLSRVPTKTIVSMASEESAEVGNKIKEKRQQEKKMRRELDNLKVQIGRSSRVFPTSEIYDRIVDLSQEFTSTVGSTLWTANLISPRTRFSVSWRVIVTCALVSELCRMCTSFQLYGRVDESYTTMMISVLGCAQDRGNILTATGRLTRKIVRKLIRLPKEQLLSTCTKSSIASHSLANILLYMSGAFETTIDLICFVDIYVWFFTGELDPEGSGHVIPKPFFYRCIIPGTLVQVLDHPTVPELLPNIMYYSAVAASAVGYSRLIRWVVAVVPTINSFLVDPIKKFLFRPMEEDEWLRYTESLAIFPAISGEDIRYTMSMSHPNLSHLDEPECRGLSRARRSSMLAMPSASEYTGGVRRKSSALKFETSSFLPPVTELSRRESSSAGLNLDSQHLPSALKTSSFLPSELRRRESSSAGLNLDSEHVSSALKLETSGFLPPEVRRRVSSSAGLNLENQHVPMSDAAMKSINELSRFDAGELPAHPRGSRRTIEEEDEPPPLESYNYIEE</sequence>
<evidence type="ECO:0000256" key="2">
    <source>
        <dbReference type="SAM" id="Phobius"/>
    </source>
</evidence>